<dbReference type="EMBL" id="LT841305">
    <property type="protein sequence ID" value="SMH64248.1"/>
    <property type="molecule type" value="Genomic_DNA"/>
</dbReference>
<accession>A0A060UNJ6</accession>
<evidence type="ECO:0000259" key="1">
    <source>
        <dbReference type="Pfam" id="PF13817"/>
    </source>
</evidence>
<name>A0A060UNJ6_9PROT</name>
<protein>
    <recommendedName>
        <fullName evidence="1">Transposase IS66 C-terminal domain-containing protein</fullName>
    </recommendedName>
</protein>
<gene>
    <name evidence="3" type="ORF">AFERRI_10281</name>
    <name evidence="2" type="ORF">AFERRI_400003</name>
</gene>
<evidence type="ECO:0000313" key="3">
    <source>
        <dbReference type="EMBL" id="SMH64248.1"/>
    </source>
</evidence>
<dbReference type="InterPro" id="IPR039552">
    <property type="entry name" value="IS66_C"/>
</dbReference>
<reference evidence="3 4" key="3">
    <citation type="submission" date="2017-03" db="EMBL/GenBank/DDBJ databases">
        <authorList>
            <person name="Regsiter A."/>
            <person name="William W."/>
        </authorList>
    </citation>
    <scope>NUCLEOTIDE SEQUENCE [LARGE SCALE GENOMIC DNA]</scope>
    <source>
        <strain evidence="3">PRJEB5721</strain>
    </source>
</reference>
<evidence type="ECO:0000313" key="2">
    <source>
        <dbReference type="EMBL" id="CDQ10222.1"/>
    </source>
</evidence>
<proteinExistence type="predicted"/>
<dbReference type="AlphaFoldDB" id="A0A060UNJ6"/>
<reference evidence="2" key="2">
    <citation type="submission" date="2014-07" db="EMBL/GenBank/DDBJ databases">
        <title>Initial genome analysis of the psychrotolerant acidophile Acidithiobacillus ferrivorans CF27: insights into iron and sulfur oxidation pathways and into biofilm formation.</title>
        <authorList>
            <person name="Talla E."/>
            <person name="Hedrich S."/>
            <person name="Mangenot S."/>
            <person name="Ji B."/>
            <person name="Johnson D.B."/>
            <person name="Barbe V."/>
            <person name="Bonnefoy V."/>
        </authorList>
    </citation>
    <scope>NUCLEOTIDE SEQUENCE [LARGE SCALE GENOMIC DNA]</scope>
    <source>
        <strain evidence="2">CF27</strain>
    </source>
</reference>
<reference evidence="2" key="1">
    <citation type="submission" date="2014-03" db="EMBL/GenBank/DDBJ databases">
        <authorList>
            <person name="Genoscope - CEA"/>
        </authorList>
    </citation>
    <scope>NUCLEOTIDE SEQUENCE [LARGE SCALE GENOMIC DNA]</scope>
    <source>
        <strain evidence="2">CF27</strain>
    </source>
</reference>
<keyword evidence="4" id="KW-1185">Reference proteome</keyword>
<dbReference type="Pfam" id="PF13817">
    <property type="entry name" value="DDE_Tnp_IS66_C"/>
    <property type="match status" value="1"/>
</dbReference>
<feature type="domain" description="Transposase IS66 C-terminal" evidence="1">
    <location>
        <begin position="57"/>
        <end position="85"/>
    </location>
</feature>
<dbReference type="EMBL" id="CCCS020000035">
    <property type="protein sequence ID" value="CDQ10222.1"/>
    <property type="molecule type" value="Genomic_DNA"/>
</dbReference>
<organism evidence="2">
    <name type="scientific">Acidithiobacillus ferrivorans</name>
    <dbReference type="NCBI Taxonomy" id="160808"/>
    <lineage>
        <taxon>Bacteria</taxon>
        <taxon>Pseudomonadati</taxon>
        <taxon>Pseudomonadota</taxon>
        <taxon>Acidithiobacillia</taxon>
        <taxon>Acidithiobacillales</taxon>
        <taxon>Acidithiobacillaceae</taxon>
        <taxon>Acidithiobacillus</taxon>
    </lineage>
</organism>
<dbReference type="Proteomes" id="UP000193925">
    <property type="component" value="Chromosome AFERRI"/>
</dbReference>
<evidence type="ECO:0000313" key="4">
    <source>
        <dbReference type="Proteomes" id="UP000193925"/>
    </source>
</evidence>
<sequence>MLTAASINQVSTTDSPHSPMFTIHRLPKQCVVCTVPALPHFHLTPVGGAKQVGIVQSLLPTCRLHDINPYDYLVDVLQRVGQHPSPTSSELTQRRRKQR</sequence>